<keyword evidence="3" id="KW-1003">Cell membrane</keyword>
<dbReference type="RefSeq" id="WP_181886501.1">
    <property type="nucleotide sequence ID" value="NZ_CP059472.1"/>
</dbReference>
<evidence type="ECO:0000313" key="11">
    <source>
        <dbReference type="Proteomes" id="UP000539710"/>
    </source>
</evidence>
<feature type="transmembrane region" description="Helical" evidence="7">
    <location>
        <begin position="58"/>
        <end position="76"/>
    </location>
</feature>
<evidence type="ECO:0000313" key="8">
    <source>
        <dbReference type="EMBL" id="MBA5246420.1"/>
    </source>
</evidence>
<feature type="transmembrane region" description="Helical" evidence="7">
    <location>
        <begin position="83"/>
        <end position="99"/>
    </location>
</feature>
<evidence type="ECO:0000256" key="7">
    <source>
        <dbReference type="SAM" id="Phobius"/>
    </source>
</evidence>
<evidence type="ECO:0000313" key="10">
    <source>
        <dbReference type="Proteomes" id="UP000515349"/>
    </source>
</evidence>
<evidence type="ECO:0000256" key="4">
    <source>
        <dbReference type="ARBA" id="ARBA00022692"/>
    </source>
</evidence>
<keyword evidence="11" id="KW-1185">Reference proteome</keyword>
<evidence type="ECO:0000256" key="1">
    <source>
        <dbReference type="ARBA" id="ARBA00004651"/>
    </source>
</evidence>
<feature type="transmembrane region" description="Helical" evidence="7">
    <location>
        <begin position="111"/>
        <end position="130"/>
    </location>
</feature>
<reference evidence="8" key="3">
    <citation type="submission" date="2020-07" db="EMBL/GenBank/DDBJ databases">
        <authorList>
            <person name="Yang C."/>
        </authorList>
    </citation>
    <scope>NUCLEOTIDE SEQUENCE</scope>
    <source>
        <strain evidence="8">Cx-624</strain>
    </source>
</reference>
<sequence>MNYFSSVKVNPLIADIVLLVVRIFIGFAMISHGFPKLMQLTSGEEIQFFNFLGLGERFSLILAVIAEFVGSIFIILGLFSRPAVFLLIITMAIAGLIVHSADPFPKREASLIYLSVYLMLFAFGPGRYSIDSMLERRRETAW</sequence>
<keyword evidence="5 7" id="KW-1133">Transmembrane helix</keyword>
<keyword evidence="6 7" id="KW-0472">Membrane</keyword>
<name>A0A7D7LTA5_9FLAO</name>
<organism evidence="9 10">
    <name type="scientific">Marnyiella aurantia</name>
    <dbReference type="NCBI Taxonomy" id="2758037"/>
    <lineage>
        <taxon>Bacteria</taxon>
        <taxon>Pseudomonadati</taxon>
        <taxon>Bacteroidota</taxon>
        <taxon>Flavobacteriia</taxon>
        <taxon>Flavobacteriales</taxon>
        <taxon>Weeksellaceae</taxon>
        <taxon>Marnyiella</taxon>
    </lineage>
</organism>
<dbReference type="Proteomes" id="UP000515349">
    <property type="component" value="Chromosome"/>
</dbReference>
<dbReference type="Proteomes" id="UP000539710">
    <property type="component" value="Unassembled WGS sequence"/>
</dbReference>
<dbReference type="PANTHER" id="PTHR33452:SF1">
    <property type="entry name" value="INNER MEMBRANE PROTEIN YPHA-RELATED"/>
    <property type="match status" value="1"/>
</dbReference>
<dbReference type="KEGG" id="cbau:H1R16_10995"/>
<reference evidence="9 10" key="1">
    <citation type="submission" date="2020-07" db="EMBL/GenBank/DDBJ databases">
        <title>Chryseobacterium sp.cx-624.</title>
        <authorList>
            <person name="Yang C."/>
        </authorList>
    </citation>
    <scope>NUCLEOTIDE SEQUENCE [LARGE SCALE GENOMIC DNA]</scope>
    <source>
        <strain evidence="10">cx-624</strain>
        <strain evidence="9">Cx-624</strain>
    </source>
</reference>
<evidence type="ECO:0000256" key="6">
    <source>
        <dbReference type="ARBA" id="ARBA00023136"/>
    </source>
</evidence>
<dbReference type="InterPro" id="IPR051907">
    <property type="entry name" value="DoxX-like_oxidoreductase"/>
</dbReference>
<evidence type="ECO:0000256" key="2">
    <source>
        <dbReference type="ARBA" id="ARBA00006679"/>
    </source>
</evidence>
<proteinExistence type="inferred from homology"/>
<dbReference type="Pfam" id="PF07681">
    <property type="entry name" value="DoxX"/>
    <property type="match status" value="1"/>
</dbReference>
<evidence type="ECO:0000256" key="3">
    <source>
        <dbReference type="ARBA" id="ARBA00022475"/>
    </source>
</evidence>
<evidence type="ECO:0000313" key="9">
    <source>
        <dbReference type="EMBL" id="QMS98213.1"/>
    </source>
</evidence>
<accession>A0A7D7LTA5</accession>
<comment type="subcellular location">
    <subcellularLocation>
        <location evidence="1">Cell membrane</location>
        <topology evidence="1">Multi-pass membrane protein</topology>
    </subcellularLocation>
</comment>
<keyword evidence="4 7" id="KW-0812">Transmembrane</keyword>
<protein>
    <submittedName>
        <fullName evidence="9">DoxX family protein</fullName>
    </submittedName>
</protein>
<feature type="transmembrane region" description="Helical" evidence="7">
    <location>
        <begin position="12"/>
        <end position="34"/>
    </location>
</feature>
<dbReference type="GO" id="GO:0005886">
    <property type="term" value="C:plasma membrane"/>
    <property type="evidence" value="ECO:0007669"/>
    <property type="project" value="UniProtKB-SubCell"/>
</dbReference>
<gene>
    <name evidence="9" type="ORF">H1R16_10995</name>
    <name evidence="8" type="ORF">H2507_04470</name>
</gene>
<dbReference type="PANTHER" id="PTHR33452">
    <property type="entry name" value="OXIDOREDUCTASE CATD-RELATED"/>
    <property type="match status" value="1"/>
</dbReference>
<reference evidence="11" key="2">
    <citation type="submission" date="2020-07" db="EMBL/GenBank/DDBJ databases">
        <title>Flavobacterium sp. xlx-214.</title>
        <authorList>
            <person name="Yang C."/>
        </authorList>
    </citation>
    <scope>NUCLEOTIDE SEQUENCE [LARGE SCALE GENOMIC DNA]</scope>
    <source>
        <strain evidence="11">CX-624</strain>
    </source>
</reference>
<dbReference type="EMBL" id="JACEUX010000001">
    <property type="protein sequence ID" value="MBA5246420.1"/>
    <property type="molecule type" value="Genomic_DNA"/>
</dbReference>
<dbReference type="InterPro" id="IPR032808">
    <property type="entry name" value="DoxX"/>
</dbReference>
<dbReference type="EMBL" id="CP059472">
    <property type="protein sequence ID" value="QMS98213.1"/>
    <property type="molecule type" value="Genomic_DNA"/>
</dbReference>
<dbReference type="AlphaFoldDB" id="A0A7D7LTA5"/>
<comment type="similarity">
    <text evidence="2">Belongs to the DoxX family.</text>
</comment>
<evidence type="ECO:0000256" key="5">
    <source>
        <dbReference type="ARBA" id="ARBA00022989"/>
    </source>
</evidence>